<dbReference type="Pfam" id="PF13098">
    <property type="entry name" value="Thioredoxin_2"/>
    <property type="match status" value="1"/>
</dbReference>
<accession>A0ABQ6YDE7</accession>
<dbReference type="Gene3D" id="3.40.30.10">
    <property type="entry name" value="Glutaredoxin"/>
    <property type="match status" value="1"/>
</dbReference>
<feature type="domain" description="Thioredoxin-like fold" evidence="2">
    <location>
        <begin position="54"/>
        <end position="185"/>
    </location>
</feature>
<gene>
    <name evidence="3" type="ORF">A6D6_00077</name>
</gene>
<dbReference type="Proteomes" id="UP000771797">
    <property type="component" value="Unassembled WGS sequence"/>
</dbReference>
<sequence length="196" mass="21321">MLRSLSLPLLLVAALFTSTTTHAEDQADQAAMQERVFGMLEKSHWVAEGADDPERVVYMFTDMECPYCASQWQMIRPFLQSADNDVQVRHIIVALIKPTSLGKGAAVLNAKDPQAALNTAQGDFDQGGIEPLQDIPAEVENALQANTILMMQLGLRGTPATLFLDPNGRLQAAPGLMNEDALATYVFQTRPAPKAP</sequence>
<comment type="caution">
    <text evidence="3">The sequence shown here is derived from an EMBL/GenBank/DDBJ whole genome shotgun (WGS) entry which is preliminary data.</text>
</comment>
<evidence type="ECO:0000259" key="2">
    <source>
        <dbReference type="Pfam" id="PF13098"/>
    </source>
</evidence>
<feature type="chain" id="PRO_5047087392" evidence="1">
    <location>
        <begin position="24"/>
        <end position="196"/>
    </location>
</feature>
<dbReference type="EMBL" id="AQPF01000001">
    <property type="protein sequence ID" value="KAF0808368.1"/>
    <property type="molecule type" value="Genomic_DNA"/>
</dbReference>
<dbReference type="RefSeq" id="WP_159659628.1">
    <property type="nucleotide sequence ID" value="NZ_AQPF01000001.1"/>
</dbReference>
<dbReference type="PANTHER" id="PTHR35272">
    <property type="entry name" value="THIOL:DISULFIDE INTERCHANGE PROTEIN DSBC-RELATED"/>
    <property type="match status" value="1"/>
</dbReference>
<protein>
    <submittedName>
        <fullName evidence="3">Thiol:disulfide interchange protein DsbG</fullName>
    </submittedName>
</protein>
<organism evidence="3 4">
    <name type="scientific">Alcanivorax xiamenensis</name>
    <dbReference type="NCBI Taxonomy" id="1177156"/>
    <lineage>
        <taxon>Bacteria</taxon>
        <taxon>Pseudomonadati</taxon>
        <taxon>Pseudomonadota</taxon>
        <taxon>Gammaproteobacteria</taxon>
        <taxon>Oceanospirillales</taxon>
        <taxon>Alcanivoracaceae</taxon>
        <taxon>Alcanivorax</taxon>
    </lineage>
</organism>
<name>A0ABQ6YDE7_9GAMM</name>
<keyword evidence="4" id="KW-1185">Reference proteome</keyword>
<feature type="signal peptide" evidence="1">
    <location>
        <begin position="1"/>
        <end position="23"/>
    </location>
</feature>
<dbReference type="InterPro" id="IPR036249">
    <property type="entry name" value="Thioredoxin-like_sf"/>
</dbReference>
<dbReference type="NCBIfam" id="NF008657">
    <property type="entry name" value="PRK11657.1"/>
    <property type="match status" value="1"/>
</dbReference>
<evidence type="ECO:0000313" key="3">
    <source>
        <dbReference type="EMBL" id="KAF0808368.1"/>
    </source>
</evidence>
<evidence type="ECO:0000313" key="4">
    <source>
        <dbReference type="Proteomes" id="UP000771797"/>
    </source>
</evidence>
<dbReference type="SUPFAM" id="SSF52833">
    <property type="entry name" value="Thioredoxin-like"/>
    <property type="match status" value="1"/>
</dbReference>
<keyword evidence="1" id="KW-0732">Signal</keyword>
<proteinExistence type="predicted"/>
<dbReference type="InterPro" id="IPR051470">
    <property type="entry name" value="Thiol:disulfide_interchange"/>
</dbReference>
<dbReference type="PANTHER" id="PTHR35272:SF4">
    <property type="entry name" value="THIOL:DISULFIDE INTERCHANGE PROTEIN DSBG"/>
    <property type="match status" value="1"/>
</dbReference>
<evidence type="ECO:0000256" key="1">
    <source>
        <dbReference type="SAM" id="SignalP"/>
    </source>
</evidence>
<reference evidence="3 4" key="1">
    <citation type="submission" date="2012-09" db="EMBL/GenBank/DDBJ databases">
        <title>Genome Sequence of alkane-degrading Bacterium Alcanivorax sp. 6-D-6.</title>
        <authorList>
            <person name="Lai Q."/>
            <person name="Shao Z."/>
        </authorList>
    </citation>
    <scope>NUCLEOTIDE SEQUENCE [LARGE SCALE GENOMIC DNA]</scope>
    <source>
        <strain evidence="3 4">6-D-6</strain>
    </source>
</reference>
<dbReference type="InterPro" id="IPR012336">
    <property type="entry name" value="Thioredoxin-like_fold"/>
</dbReference>